<dbReference type="PANTHER" id="PTHR10963">
    <property type="entry name" value="GLYCOSYL HYDROLASE-RELATED"/>
    <property type="match status" value="1"/>
</dbReference>
<dbReference type="Proteomes" id="UP000054302">
    <property type="component" value="Unassembled WGS sequence"/>
</dbReference>
<evidence type="ECO:0000256" key="4">
    <source>
        <dbReference type="ARBA" id="ARBA00022801"/>
    </source>
</evidence>
<evidence type="ECO:0000313" key="9">
    <source>
        <dbReference type="EMBL" id="KIV92814.1"/>
    </source>
</evidence>
<sequence length="438" mass="45252">MRSTFSVLSLLVASATASYVLEDDYAASSFASMFDFFTGDDPTHGYVNYINQQQAQNQGMYKVENGAVYMGVDSSNVASGRGRDSIRISSKKEYNHGLFILDLAHMPAGACGTWPAFWLLGPNWPYGGEVDIIEGVNTQSANSMALHTDAGCSISHTGDFSGTLSTDNCDVAAPGQGTNVGCAIHSQDSSSFGQGFNNNGGGVFATEWTSDYISIWFFSRGAIPSDISGGNPDPSNWGLPAAKFAGACDIDAKFQNQKMIMNVAFCGDWAGSVWSTDSTCAPQASTCQDYVQNNPSAFQNTYWMINSLRVYSENGAGPAPTQSQPSASPTVTSPGQPTTEPTASITTFETITNIPTVTNTPVPQPTTDQPQTTGSGGNGNGNGGNNANWQGWNDNNNNGGSGGGGFGGGRGGSGGSGGSWGGGRGGGGGGGRGSWGGR</sequence>
<evidence type="ECO:0000256" key="6">
    <source>
        <dbReference type="SAM" id="MobiDB-lite"/>
    </source>
</evidence>
<feature type="compositionally biased region" description="Gly residues" evidence="6">
    <location>
        <begin position="399"/>
        <end position="438"/>
    </location>
</feature>
<dbReference type="STRING" id="212818.A0A0D1ZG35"/>
<feature type="chain" id="PRO_5002237737" description="endo-1,3(4)-beta-glucanase" evidence="7">
    <location>
        <begin position="18"/>
        <end position="438"/>
    </location>
</feature>
<dbReference type="GeneID" id="27321925"/>
<dbReference type="OMA" id="FKNAYWL"/>
<dbReference type="Pfam" id="PF26113">
    <property type="entry name" value="GH16_XgeA"/>
    <property type="match status" value="1"/>
</dbReference>
<feature type="compositionally biased region" description="Low complexity" evidence="6">
    <location>
        <begin position="385"/>
        <end position="398"/>
    </location>
</feature>
<dbReference type="OrthoDB" id="192832at2759"/>
<dbReference type="EC" id="3.2.1.6" evidence="3"/>
<keyword evidence="4" id="KW-0378">Hydrolase</keyword>
<dbReference type="PROSITE" id="PS51762">
    <property type="entry name" value="GH16_2"/>
    <property type="match status" value="1"/>
</dbReference>
<feature type="domain" description="GH16" evidence="8">
    <location>
        <begin position="3"/>
        <end position="278"/>
    </location>
</feature>
<dbReference type="EMBL" id="KN847522">
    <property type="protein sequence ID" value="KIV92814.1"/>
    <property type="molecule type" value="Genomic_DNA"/>
</dbReference>
<keyword evidence="5" id="KW-0326">Glycosidase</keyword>
<evidence type="ECO:0000259" key="8">
    <source>
        <dbReference type="PROSITE" id="PS51762"/>
    </source>
</evidence>
<dbReference type="InterPro" id="IPR000757">
    <property type="entry name" value="Beta-glucanase-like"/>
</dbReference>
<evidence type="ECO:0000256" key="7">
    <source>
        <dbReference type="SAM" id="SignalP"/>
    </source>
</evidence>
<reference evidence="9 10" key="1">
    <citation type="submission" date="2015-01" db="EMBL/GenBank/DDBJ databases">
        <title>The Genome Sequence of Exophiala mesophila CBS40295.</title>
        <authorList>
            <consortium name="The Broad Institute Genomics Platform"/>
            <person name="Cuomo C."/>
            <person name="de Hoog S."/>
            <person name="Gorbushina A."/>
            <person name="Stielow B."/>
            <person name="Teixiera M."/>
            <person name="Abouelleil A."/>
            <person name="Chapman S.B."/>
            <person name="Priest M."/>
            <person name="Young S.K."/>
            <person name="Wortman J."/>
            <person name="Nusbaum C."/>
            <person name="Birren B."/>
        </authorList>
    </citation>
    <scope>NUCLEOTIDE SEQUENCE [LARGE SCALE GENOMIC DNA]</scope>
    <source>
        <strain evidence="9 10">CBS 40295</strain>
    </source>
</reference>
<feature type="compositionally biased region" description="Gly residues" evidence="6">
    <location>
        <begin position="374"/>
        <end position="384"/>
    </location>
</feature>
<dbReference type="FunFam" id="2.60.120.200:FF:000114">
    <property type="entry name" value="Probable endo-1,3(4)-beta-glucanase NFIA_089530"/>
    <property type="match status" value="1"/>
</dbReference>
<keyword evidence="7" id="KW-0732">Signal</keyword>
<evidence type="ECO:0000256" key="2">
    <source>
        <dbReference type="ARBA" id="ARBA00006865"/>
    </source>
</evidence>
<dbReference type="PANTHER" id="PTHR10963:SF24">
    <property type="entry name" value="GLYCOSIDASE C21B10.07-RELATED"/>
    <property type="match status" value="1"/>
</dbReference>
<comment type="catalytic activity">
    <reaction evidence="1">
        <text>Endohydrolysis of (1-&gt;3)- or (1-&gt;4)-linkages in beta-D-glucans when the glucose residue whose reducing group is involved in the linkage to be hydrolyzed is itself substituted at C-3.</text>
        <dbReference type="EC" id="3.2.1.6"/>
    </reaction>
</comment>
<keyword evidence="10" id="KW-1185">Reference proteome</keyword>
<feature type="region of interest" description="Disordered" evidence="6">
    <location>
        <begin position="314"/>
        <end position="438"/>
    </location>
</feature>
<feature type="compositionally biased region" description="Polar residues" evidence="6">
    <location>
        <begin position="335"/>
        <end position="349"/>
    </location>
</feature>
<evidence type="ECO:0000256" key="5">
    <source>
        <dbReference type="ARBA" id="ARBA00023295"/>
    </source>
</evidence>
<feature type="compositionally biased region" description="Low complexity" evidence="6">
    <location>
        <begin position="350"/>
        <end position="373"/>
    </location>
</feature>
<dbReference type="GO" id="GO:0052861">
    <property type="term" value="F:endo-1,3(4)-beta-glucanase activity"/>
    <property type="evidence" value="ECO:0007669"/>
    <property type="project" value="UniProtKB-EC"/>
</dbReference>
<proteinExistence type="inferred from homology"/>
<evidence type="ECO:0000256" key="1">
    <source>
        <dbReference type="ARBA" id="ARBA00000124"/>
    </source>
</evidence>
<dbReference type="CDD" id="cd02181">
    <property type="entry name" value="GH16_fungal_Lam16A_glucanase"/>
    <property type="match status" value="1"/>
</dbReference>
<organism evidence="9 10">
    <name type="scientific">Exophiala mesophila</name>
    <name type="common">Black yeast-like fungus</name>
    <dbReference type="NCBI Taxonomy" id="212818"/>
    <lineage>
        <taxon>Eukaryota</taxon>
        <taxon>Fungi</taxon>
        <taxon>Dikarya</taxon>
        <taxon>Ascomycota</taxon>
        <taxon>Pezizomycotina</taxon>
        <taxon>Eurotiomycetes</taxon>
        <taxon>Chaetothyriomycetidae</taxon>
        <taxon>Chaetothyriales</taxon>
        <taxon>Herpotrichiellaceae</taxon>
        <taxon>Exophiala</taxon>
    </lineage>
</organism>
<accession>A0A0D1ZG35</accession>
<dbReference type="HOGENOM" id="CLU_016972_4_3_1"/>
<dbReference type="InterPro" id="IPR050546">
    <property type="entry name" value="Glycosyl_Hydrlase_16"/>
</dbReference>
<evidence type="ECO:0000313" key="10">
    <source>
        <dbReference type="Proteomes" id="UP000054302"/>
    </source>
</evidence>
<dbReference type="InterPro" id="IPR013320">
    <property type="entry name" value="ConA-like_dom_sf"/>
</dbReference>
<dbReference type="SUPFAM" id="SSF49899">
    <property type="entry name" value="Concanavalin A-like lectins/glucanases"/>
    <property type="match status" value="1"/>
</dbReference>
<gene>
    <name evidence="9" type="ORF">PV10_04080</name>
</gene>
<protein>
    <recommendedName>
        <fullName evidence="3">endo-1,3(4)-beta-glucanase</fullName>
        <ecNumber evidence="3">3.2.1.6</ecNumber>
    </recommendedName>
</protein>
<dbReference type="GO" id="GO:0009251">
    <property type="term" value="P:glucan catabolic process"/>
    <property type="evidence" value="ECO:0007669"/>
    <property type="project" value="TreeGrafter"/>
</dbReference>
<feature type="compositionally biased region" description="Low complexity" evidence="6">
    <location>
        <begin position="318"/>
        <end position="334"/>
    </location>
</feature>
<feature type="signal peptide" evidence="7">
    <location>
        <begin position="1"/>
        <end position="17"/>
    </location>
</feature>
<dbReference type="RefSeq" id="XP_016224388.1">
    <property type="nucleotide sequence ID" value="XM_016368600.1"/>
</dbReference>
<comment type="similarity">
    <text evidence="2">Belongs to the glycosyl hydrolase 16 family.</text>
</comment>
<dbReference type="Gene3D" id="2.60.120.200">
    <property type="match status" value="1"/>
</dbReference>
<dbReference type="AlphaFoldDB" id="A0A0D1ZG35"/>
<evidence type="ECO:0000256" key="3">
    <source>
        <dbReference type="ARBA" id="ARBA00012599"/>
    </source>
</evidence>
<name>A0A0D1ZG35_EXOME</name>
<dbReference type="VEuPathDB" id="FungiDB:PV10_04080"/>